<evidence type="ECO:0000313" key="1">
    <source>
        <dbReference type="EMBL" id="MBH8565101.1"/>
    </source>
</evidence>
<sequence>MFAITVDDITLTPDDIDYAQAEDEDDNVVSDFVNAEWYRIFLTDIGFDKHSTWEVVASREELDSSSLEYLLEVIQST</sequence>
<accession>A0A8J7LCV1</accession>
<dbReference type="AlphaFoldDB" id="A0A8J7LCV1"/>
<comment type="caution">
    <text evidence="1">The sequence shown here is derived from an EMBL/GenBank/DDBJ whole genome shotgun (WGS) entry which is preliminary data.</text>
</comment>
<keyword evidence="2" id="KW-1185">Reference proteome</keyword>
<protein>
    <submittedName>
        <fullName evidence="1">Uncharacterized protein</fullName>
    </submittedName>
</protein>
<proteinExistence type="predicted"/>
<dbReference type="RefSeq" id="WP_198126899.1">
    <property type="nucleotide sequence ID" value="NZ_JAECZC010000055.1"/>
</dbReference>
<gene>
    <name evidence="1" type="ORF">I8748_23440</name>
</gene>
<evidence type="ECO:0000313" key="2">
    <source>
        <dbReference type="Proteomes" id="UP000632766"/>
    </source>
</evidence>
<dbReference type="Proteomes" id="UP000632766">
    <property type="component" value="Unassembled WGS sequence"/>
</dbReference>
<reference evidence="1 2" key="1">
    <citation type="journal article" date="2021" name="Int. J. Syst. Evol. Microbiol.">
        <title>Amazonocrinis nigriterrae gen. nov., sp. nov., Atlanticothrix silvestris gen. nov., sp. nov. and Dendronalium phyllosphericum gen. nov., sp. nov., nostocacean cyanobacteria from Brazilian environments.</title>
        <authorList>
            <person name="Alvarenga D.O."/>
            <person name="Andreote A.P.D."/>
            <person name="Branco L.H.Z."/>
            <person name="Delbaje E."/>
            <person name="Cruz R.B."/>
            <person name="Varani A.M."/>
            <person name="Fiore M.F."/>
        </authorList>
    </citation>
    <scope>NUCLEOTIDE SEQUENCE [LARGE SCALE GENOMIC DNA]</scope>
    <source>
        <strain evidence="1 2">CENA67</strain>
    </source>
</reference>
<dbReference type="EMBL" id="JAECZC010000055">
    <property type="protein sequence ID" value="MBH8565101.1"/>
    <property type="molecule type" value="Genomic_DNA"/>
</dbReference>
<name>A0A8J7LCV1_9NOST</name>
<organism evidence="1 2">
    <name type="scientific">Amazonocrinis nigriterrae CENA67</name>
    <dbReference type="NCBI Taxonomy" id="2794033"/>
    <lineage>
        <taxon>Bacteria</taxon>
        <taxon>Bacillati</taxon>
        <taxon>Cyanobacteriota</taxon>
        <taxon>Cyanophyceae</taxon>
        <taxon>Nostocales</taxon>
        <taxon>Nostocaceae</taxon>
        <taxon>Amazonocrinis</taxon>
        <taxon>Amazonocrinis nigriterrae</taxon>
    </lineage>
</organism>